<protein>
    <submittedName>
        <fullName evidence="1">Uncharacterized protein</fullName>
    </submittedName>
</protein>
<organism evidence="1 2">
    <name type="scientific">Carnobacterium divergens</name>
    <name type="common">Lactobacillus divergens</name>
    <dbReference type="NCBI Taxonomy" id="2748"/>
    <lineage>
        <taxon>Bacteria</taxon>
        <taxon>Bacillati</taxon>
        <taxon>Bacillota</taxon>
        <taxon>Bacilli</taxon>
        <taxon>Lactobacillales</taxon>
        <taxon>Carnobacteriaceae</taxon>
        <taxon>Carnobacterium</taxon>
    </lineage>
</organism>
<proteinExistence type="predicted"/>
<name>A0A7Z8G5T6_CARDV</name>
<dbReference type="AlphaFoldDB" id="A0A7Z8G5T6"/>
<evidence type="ECO:0000313" key="2">
    <source>
        <dbReference type="Proteomes" id="UP000297938"/>
    </source>
</evidence>
<comment type="caution">
    <text evidence="1">The sequence shown here is derived from an EMBL/GenBank/DDBJ whole genome shotgun (WGS) entry which is preliminary data.</text>
</comment>
<accession>A0A7Z8G5T6</accession>
<reference evidence="1 2" key="1">
    <citation type="journal article" date="2018" name="Int. J. Food Microbiol.">
        <title>Growth of Carnobacterium spp. isolated from chilled vacuum-packaged meat under relevant acidic conditions.</title>
        <authorList>
            <person name="Zhang P."/>
            <person name="Badoni M."/>
            <person name="Ganzle M."/>
            <person name="Yang X."/>
        </authorList>
    </citation>
    <scope>NUCLEOTIDE SEQUENCE [LARGE SCALE GENOMIC DNA]</scope>
    <source>
        <strain evidence="1 2">B2</strain>
    </source>
</reference>
<dbReference type="EMBL" id="NRPP01000002">
    <property type="protein sequence ID" value="TFJ30498.1"/>
    <property type="molecule type" value="Genomic_DNA"/>
</dbReference>
<dbReference type="Proteomes" id="UP000297938">
    <property type="component" value="Unassembled WGS sequence"/>
</dbReference>
<sequence>MTTLSIILSSTITALIVSVFYSKFFMKQQEKWLDNFFEEEEALIKKYCRDLSGFKKTEDDNPYKDGAYQTTKQFTDMLLGLLEKETKVNNEIKKRCLHESSDSQLAKDILEIISKEHG</sequence>
<dbReference type="RefSeq" id="WP_135018867.1">
    <property type="nucleotide sequence ID" value="NZ_CBCPKD010000004.1"/>
</dbReference>
<evidence type="ECO:0000313" key="1">
    <source>
        <dbReference type="EMBL" id="TFJ30498.1"/>
    </source>
</evidence>
<gene>
    <name evidence="1" type="ORF">CKN69_00895</name>
</gene>